<dbReference type="NCBIfam" id="TIGR03124">
    <property type="entry name" value="citrate_citX"/>
    <property type="match status" value="1"/>
</dbReference>
<dbReference type="RefSeq" id="WP_073050046.1">
    <property type="nucleotide sequence ID" value="NZ_FQZL01000022.1"/>
</dbReference>
<gene>
    <name evidence="5" type="ORF">SAMN02745751_02643</name>
</gene>
<name>A0A1M6JL98_9FIRM</name>
<dbReference type="STRING" id="1121476.SAMN02745751_02643"/>
<dbReference type="InterPro" id="IPR005551">
    <property type="entry name" value="CitX"/>
</dbReference>
<keyword evidence="2" id="KW-0808">Transferase</keyword>
<keyword evidence="6" id="KW-1185">Reference proteome</keyword>
<dbReference type="AlphaFoldDB" id="A0A1M6JL98"/>
<keyword evidence="3" id="KW-0548">Nucleotidyltransferase</keyword>
<evidence type="ECO:0000313" key="5">
    <source>
        <dbReference type="EMBL" id="SHJ47384.1"/>
    </source>
</evidence>
<dbReference type="Pfam" id="PF03802">
    <property type="entry name" value="CitX"/>
    <property type="match status" value="1"/>
</dbReference>
<dbReference type="GO" id="GO:0050519">
    <property type="term" value="F:holo-citrate lyase synthase activity"/>
    <property type="evidence" value="ECO:0007669"/>
    <property type="project" value="UniProtKB-EC"/>
</dbReference>
<protein>
    <recommendedName>
        <fullName evidence="1">citrate lyase holo-[acyl-carrier protein] synthase</fullName>
        <ecNumber evidence="1">2.7.7.61</ecNumber>
    </recommendedName>
</protein>
<reference evidence="5 6" key="1">
    <citation type="submission" date="2016-11" db="EMBL/GenBank/DDBJ databases">
        <authorList>
            <person name="Jaros S."/>
            <person name="Januszkiewicz K."/>
            <person name="Wedrychowicz H."/>
        </authorList>
    </citation>
    <scope>NUCLEOTIDE SEQUENCE [LARGE SCALE GENOMIC DNA]</scope>
    <source>
        <strain evidence="5 6">DSM 17477</strain>
    </source>
</reference>
<evidence type="ECO:0000256" key="1">
    <source>
        <dbReference type="ARBA" id="ARBA00012524"/>
    </source>
</evidence>
<dbReference type="EMBL" id="FQZL01000022">
    <property type="protein sequence ID" value="SHJ47384.1"/>
    <property type="molecule type" value="Genomic_DNA"/>
</dbReference>
<dbReference type="GO" id="GO:0051191">
    <property type="term" value="P:prosthetic group biosynthetic process"/>
    <property type="evidence" value="ECO:0007669"/>
    <property type="project" value="InterPro"/>
</dbReference>
<evidence type="ECO:0000313" key="6">
    <source>
        <dbReference type="Proteomes" id="UP000184052"/>
    </source>
</evidence>
<evidence type="ECO:0000256" key="3">
    <source>
        <dbReference type="ARBA" id="ARBA00022695"/>
    </source>
</evidence>
<sequence length="201" mass="22507">MNLQDKIYEELESCHHVSLEEILDAREKRVCKQMQLLEAYNDKGKGGGTNALICFTMNIAGPVKVFELAKSGFEAGIELIEELLGNEKYTVLHREIEIENTGYTAYYVIQDDALSIKRMMTDIEDNTPIGRLFDIDILALDSPSDAGGIVNVRKIGRDEVGLDGRKCLICGDMAAACARSRRHSVEELQRKTIEVLLVNKK</sequence>
<accession>A0A1M6JL98</accession>
<dbReference type="Proteomes" id="UP000184052">
    <property type="component" value="Unassembled WGS sequence"/>
</dbReference>
<evidence type="ECO:0000256" key="2">
    <source>
        <dbReference type="ARBA" id="ARBA00022679"/>
    </source>
</evidence>
<proteinExistence type="predicted"/>
<comment type="catalytic activity">
    <reaction evidence="4">
        <text>apo-[citrate lyase ACP] + 2'-(5''-triphospho-alpha-D-ribosyl)-3'-dephospho-CoA = holo-[citrate lyase ACP] + diphosphate</text>
        <dbReference type="Rhea" id="RHEA:16333"/>
        <dbReference type="Rhea" id="RHEA-COMP:10157"/>
        <dbReference type="Rhea" id="RHEA-COMP:10158"/>
        <dbReference type="ChEBI" id="CHEBI:29999"/>
        <dbReference type="ChEBI" id="CHEBI:33019"/>
        <dbReference type="ChEBI" id="CHEBI:61378"/>
        <dbReference type="ChEBI" id="CHEBI:82683"/>
        <dbReference type="EC" id="2.7.7.61"/>
    </reaction>
</comment>
<dbReference type="EC" id="2.7.7.61" evidence="1"/>
<evidence type="ECO:0000256" key="4">
    <source>
        <dbReference type="ARBA" id="ARBA00048574"/>
    </source>
</evidence>
<organism evidence="5 6">
    <name type="scientific">Dethiosulfatibacter aminovorans DSM 17477</name>
    <dbReference type="NCBI Taxonomy" id="1121476"/>
    <lineage>
        <taxon>Bacteria</taxon>
        <taxon>Bacillati</taxon>
        <taxon>Bacillota</taxon>
        <taxon>Tissierellia</taxon>
        <taxon>Dethiosulfatibacter</taxon>
    </lineage>
</organism>